<dbReference type="InterPro" id="IPR045378">
    <property type="entry name" value="LNT_N"/>
</dbReference>
<sequence>MGTRVRGPALAILAGLLLAASVPPFGWWPAAFIGVAIWDQLLAGARPRARFLRSFLMAVAWFAPTMLWMVELTAVGYPIAVIVYAAMVGLAGVAVPGQASRSWIRWIAVPAAFTLAEITRWTLPFGGVPLATTAMSQAAAPLGQIARVLCAIGVVFAVALVGVSLSAAWERRWVVACGALAFVVALWGFAMVAPRGDEVRVIRAAVVQGGGPQGTHAATSDSLAVFRRHLDASADVHTPVDLVVWPENVVDVEGPIGANLQGAALSALAEKLDTTLVAGVTEGVDAHTFTNVAQVYLPDGSEGERYEKVRRVPFGEYVPMRSFIEWAGGSNSGLPVRDARAGTGPAVLHTPAGSLAVAISWEIFFTNRGRDGVLHGGEILLNPTNGSSYWLTEVQSQQVASSRLRAIENDRWVLQAAPTGFSAIVNPAGRLIDRTGISERAVLEHEVGMRSGDTIATRMGPNPMVGASALLVALAWWLALGRPVPGRRRSSDSLSS</sequence>
<evidence type="ECO:0000313" key="10">
    <source>
        <dbReference type="EMBL" id="CAB4322406.1"/>
    </source>
</evidence>
<dbReference type="PANTHER" id="PTHR38686:SF1">
    <property type="entry name" value="APOLIPOPROTEIN N-ACYLTRANSFERASE"/>
    <property type="match status" value="1"/>
</dbReference>
<dbReference type="GO" id="GO:0005886">
    <property type="term" value="C:plasma membrane"/>
    <property type="evidence" value="ECO:0007669"/>
    <property type="project" value="UniProtKB-SubCell"/>
</dbReference>
<keyword evidence="7" id="KW-0012">Acyltransferase</keyword>
<keyword evidence="4 8" id="KW-0812">Transmembrane</keyword>
<feature type="transmembrane region" description="Helical" evidence="8">
    <location>
        <begin position="75"/>
        <end position="95"/>
    </location>
</feature>
<keyword evidence="2" id="KW-1003">Cell membrane</keyword>
<feature type="transmembrane region" description="Helical" evidence="8">
    <location>
        <begin position="173"/>
        <end position="193"/>
    </location>
</feature>
<protein>
    <submittedName>
        <fullName evidence="10">Unannotated protein</fullName>
    </submittedName>
</protein>
<dbReference type="HAMAP" id="MF_01148">
    <property type="entry name" value="Lnt"/>
    <property type="match status" value="1"/>
</dbReference>
<dbReference type="GO" id="GO:0016410">
    <property type="term" value="F:N-acyltransferase activity"/>
    <property type="evidence" value="ECO:0007669"/>
    <property type="project" value="InterPro"/>
</dbReference>
<evidence type="ECO:0000256" key="3">
    <source>
        <dbReference type="ARBA" id="ARBA00022679"/>
    </source>
</evidence>
<dbReference type="PROSITE" id="PS50263">
    <property type="entry name" value="CN_HYDROLASE"/>
    <property type="match status" value="1"/>
</dbReference>
<evidence type="ECO:0000256" key="8">
    <source>
        <dbReference type="SAM" id="Phobius"/>
    </source>
</evidence>
<evidence type="ECO:0000256" key="4">
    <source>
        <dbReference type="ARBA" id="ARBA00022692"/>
    </source>
</evidence>
<dbReference type="SUPFAM" id="SSF56317">
    <property type="entry name" value="Carbon-nitrogen hydrolase"/>
    <property type="match status" value="1"/>
</dbReference>
<evidence type="ECO:0000256" key="2">
    <source>
        <dbReference type="ARBA" id="ARBA00022475"/>
    </source>
</evidence>
<dbReference type="Gene3D" id="3.60.110.10">
    <property type="entry name" value="Carbon-nitrogen hydrolase"/>
    <property type="match status" value="1"/>
</dbReference>
<organism evidence="10">
    <name type="scientific">freshwater metagenome</name>
    <dbReference type="NCBI Taxonomy" id="449393"/>
    <lineage>
        <taxon>unclassified sequences</taxon>
        <taxon>metagenomes</taxon>
        <taxon>ecological metagenomes</taxon>
    </lineage>
</organism>
<evidence type="ECO:0000256" key="5">
    <source>
        <dbReference type="ARBA" id="ARBA00022989"/>
    </source>
</evidence>
<dbReference type="InterPro" id="IPR003010">
    <property type="entry name" value="C-N_Hydrolase"/>
</dbReference>
<feature type="transmembrane region" description="Helical" evidence="8">
    <location>
        <begin position="12"/>
        <end position="38"/>
    </location>
</feature>
<dbReference type="GO" id="GO:0042158">
    <property type="term" value="P:lipoprotein biosynthetic process"/>
    <property type="evidence" value="ECO:0007669"/>
    <property type="project" value="InterPro"/>
</dbReference>
<feature type="transmembrane region" description="Helical" evidence="8">
    <location>
        <begin position="50"/>
        <end position="69"/>
    </location>
</feature>
<evidence type="ECO:0000259" key="9">
    <source>
        <dbReference type="PROSITE" id="PS50263"/>
    </source>
</evidence>
<dbReference type="CDD" id="cd07571">
    <property type="entry name" value="ALP_N-acyl_transferase"/>
    <property type="match status" value="1"/>
</dbReference>
<reference evidence="10" key="1">
    <citation type="submission" date="2020-05" db="EMBL/GenBank/DDBJ databases">
        <authorList>
            <person name="Chiriac C."/>
            <person name="Salcher M."/>
            <person name="Ghai R."/>
            <person name="Kavagutti S V."/>
        </authorList>
    </citation>
    <scope>NUCLEOTIDE SEQUENCE</scope>
</reference>
<feature type="domain" description="CN hydrolase" evidence="9">
    <location>
        <begin position="202"/>
        <end position="449"/>
    </location>
</feature>
<gene>
    <name evidence="10" type="ORF">UFOPK1392_00140</name>
</gene>
<keyword evidence="5 8" id="KW-1133">Transmembrane helix</keyword>
<accession>A0A6J5YCX8</accession>
<proteinExistence type="inferred from homology"/>
<dbReference type="PANTHER" id="PTHR38686">
    <property type="entry name" value="APOLIPOPROTEIN N-ACYLTRANSFERASE"/>
    <property type="match status" value="1"/>
</dbReference>
<evidence type="ECO:0000256" key="7">
    <source>
        <dbReference type="ARBA" id="ARBA00023315"/>
    </source>
</evidence>
<dbReference type="EMBL" id="CAEMXZ010000003">
    <property type="protein sequence ID" value="CAB4322406.1"/>
    <property type="molecule type" value="Genomic_DNA"/>
</dbReference>
<keyword evidence="3" id="KW-0808">Transferase</keyword>
<keyword evidence="6 8" id="KW-0472">Membrane</keyword>
<feature type="transmembrane region" description="Helical" evidence="8">
    <location>
        <begin position="459"/>
        <end position="479"/>
    </location>
</feature>
<dbReference type="Pfam" id="PF20154">
    <property type="entry name" value="LNT_N"/>
    <property type="match status" value="1"/>
</dbReference>
<dbReference type="InterPro" id="IPR004563">
    <property type="entry name" value="Apolipo_AcylTrfase"/>
</dbReference>
<dbReference type="NCBIfam" id="TIGR00546">
    <property type="entry name" value="lnt"/>
    <property type="match status" value="1"/>
</dbReference>
<dbReference type="AlphaFoldDB" id="A0A6J5YCX8"/>
<evidence type="ECO:0000256" key="1">
    <source>
        <dbReference type="ARBA" id="ARBA00004651"/>
    </source>
</evidence>
<dbReference type="InterPro" id="IPR036526">
    <property type="entry name" value="C-N_Hydrolase_sf"/>
</dbReference>
<evidence type="ECO:0000256" key="6">
    <source>
        <dbReference type="ARBA" id="ARBA00023136"/>
    </source>
</evidence>
<comment type="subcellular location">
    <subcellularLocation>
        <location evidence="1">Cell membrane</location>
        <topology evidence="1">Multi-pass membrane protein</topology>
    </subcellularLocation>
</comment>
<dbReference type="Pfam" id="PF00795">
    <property type="entry name" value="CN_hydrolase"/>
    <property type="match status" value="1"/>
</dbReference>
<name>A0A6J5YCX8_9ZZZZ</name>
<feature type="transmembrane region" description="Helical" evidence="8">
    <location>
        <begin position="145"/>
        <end position="167"/>
    </location>
</feature>